<sequence>MLVSEANGSERLGAVVVLHDAIAQLRQLEVIWVDQGYSGKNFVHAVQQVCGEDVRVEVIERTSKEFEILPKRWIVERTFGWLNRFRRLSKDYELYTTISEAMIYGSLIRLMTRRLAS</sequence>
<dbReference type="InterPro" id="IPR025668">
    <property type="entry name" value="Tnp_DDE_dom"/>
</dbReference>
<dbReference type="AlphaFoldDB" id="A0A1U7NA27"/>
<accession>A0A1U7NA27</accession>
<name>A0A1U7NA27_9CYAN</name>
<reference evidence="2 3" key="1">
    <citation type="submission" date="2016-10" db="EMBL/GenBank/DDBJ databases">
        <title>Comparative genomics uncovers the prolific and rare metabolic potential of the cyanobacterial genus Moorea.</title>
        <authorList>
            <person name="Leao T."/>
            <person name="Castelao G."/>
            <person name="Korobeynikov A."/>
            <person name="Monroe E.A."/>
            <person name="Podell S."/>
            <person name="Glukhov E."/>
            <person name="Allen E."/>
            <person name="Gerwick W.H."/>
            <person name="Gerwick L."/>
        </authorList>
    </citation>
    <scope>NUCLEOTIDE SEQUENCE [LARGE SCALE GENOMIC DNA]</scope>
    <source>
        <strain evidence="2 3">PNG5-198</strain>
    </source>
</reference>
<comment type="caution">
    <text evidence="2">The sequence shown here is derived from an EMBL/GenBank/DDBJ whole genome shotgun (WGS) entry which is preliminary data.</text>
</comment>
<evidence type="ECO:0000313" key="2">
    <source>
        <dbReference type="EMBL" id="OLT62796.1"/>
    </source>
</evidence>
<protein>
    <submittedName>
        <fullName evidence="2">IS5 family transposase</fullName>
    </submittedName>
</protein>
<keyword evidence="3" id="KW-1185">Reference proteome</keyword>
<gene>
    <name evidence="2" type="ORF">BJP37_30970</name>
</gene>
<feature type="domain" description="Transposase DDE" evidence="1">
    <location>
        <begin position="31"/>
        <end position="107"/>
    </location>
</feature>
<evidence type="ECO:0000259" key="1">
    <source>
        <dbReference type="Pfam" id="PF13586"/>
    </source>
</evidence>
<dbReference type="EMBL" id="MKZS01000001">
    <property type="protein sequence ID" value="OLT62796.1"/>
    <property type="molecule type" value="Genomic_DNA"/>
</dbReference>
<proteinExistence type="predicted"/>
<dbReference type="Proteomes" id="UP000186657">
    <property type="component" value="Unassembled WGS sequence"/>
</dbReference>
<evidence type="ECO:0000313" key="3">
    <source>
        <dbReference type="Proteomes" id="UP000186657"/>
    </source>
</evidence>
<dbReference type="PANTHER" id="PTHR30007">
    <property type="entry name" value="PHP DOMAIN PROTEIN"/>
    <property type="match status" value="1"/>
</dbReference>
<dbReference type="PANTHER" id="PTHR30007:SF0">
    <property type="entry name" value="TRANSPOSASE"/>
    <property type="match status" value="1"/>
</dbReference>
<dbReference type="Pfam" id="PF13586">
    <property type="entry name" value="DDE_Tnp_1_2"/>
    <property type="match status" value="1"/>
</dbReference>
<organism evidence="2 3">
    <name type="scientific">Moorena bouillonii PNG</name>
    <dbReference type="NCBI Taxonomy" id="568701"/>
    <lineage>
        <taxon>Bacteria</taxon>
        <taxon>Bacillati</taxon>
        <taxon>Cyanobacteriota</taxon>
        <taxon>Cyanophyceae</taxon>
        <taxon>Coleofasciculales</taxon>
        <taxon>Coleofasciculaceae</taxon>
        <taxon>Moorena</taxon>
    </lineage>
</organism>